<evidence type="ECO:0000313" key="2">
    <source>
        <dbReference type="Proteomes" id="UP000237839"/>
    </source>
</evidence>
<organism evidence="1 2">
    <name type="scientific">Solimicrobium silvestre</name>
    <dbReference type="NCBI Taxonomy" id="2099400"/>
    <lineage>
        <taxon>Bacteria</taxon>
        <taxon>Pseudomonadati</taxon>
        <taxon>Pseudomonadota</taxon>
        <taxon>Betaproteobacteria</taxon>
        <taxon>Burkholderiales</taxon>
        <taxon>Oxalobacteraceae</taxon>
        <taxon>Solimicrobium</taxon>
    </lineage>
</organism>
<dbReference type="Proteomes" id="UP000237839">
    <property type="component" value="Unassembled WGS sequence"/>
</dbReference>
<evidence type="ECO:0000313" key="1">
    <source>
        <dbReference type="EMBL" id="PRC94634.1"/>
    </source>
</evidence>
<dbReference type="EMBL" id="PUGF01000002">
    <property type="protein sequence ID" value="PRC94634.1"/>
    <property type="molecule type" value="Genomic_DNA"/>
</dbReference>
<name>A0A2S9H3R9_9BURK</name>
<dbReference type="RefSeq" id="WP_105530347.1">
    <property type="nucleotide sequence ID" value="NZ_PUGF01000002.1"/>
</dbReference>
<proteinExistence type="predicted"/>
<dbReference type="Pfam" id="PF13783">
    <property type="entry name" value="DUF4177"/>
    <property type="match status" value="1"/>
</dbReference>
<protein>
    <recommendedName>
        <fullName evidence="3">DUF4177 domain-containing protein</fullName>
    </recommendedName>
</protein>
<accession>A0A2S9H3R9</accession>
<reference evidence="1 2" key="1">
    <citation type="submission" date="2018-02" db="EMBL/GenBank/DDBJ databases">
        <title>Solimicrobium silvestre gen. nov., sp. nov., isolated from alpine forest soil.</title>
        <authorList>
            <person name="Margesin R."/>
            <person name="Albuquerque L."/>
            <person name="Zhang D.-C."/>
            <person name="Froufe H.J.C."/>
            <person name="Severino R."/>
            <person name="Roxo I."/>
            <person name="Egas C."/>
            <person name="Da Costa M.S."/>
        </authorList>
    </citation>
    <scope>NUCLEOTIDE SEQUENCE [LARGE SCALE GENOMIC DNA]</scope>
    <source>
        <strain evidence="1 2">S20-91</strain>
    </source>
</reference>
<dbReference type="OrthoDB" id="9799495at2"/>
<evidence type="ECO:0008006" key="3">
    <source>
        <dbReference type="Google" id="ProtNLM"/>
    </source>
</evidence>
<dbReference type="AlphaFoldDB" id="A0A2S9H3R9"/>
<sequence length="63" mass="7367">MNKWEYKIIKVNAKREFWTSQFDIKAIEVKLNELGQQGWELVSIEGLNNRYATAPVLTVKRVA</sequence>
<keyword evidence="2" id="KW-1185">Reference proteome</keyword>
<comment type="caution">
    <text evidence="1">The sequence shown here is derived from an EMBL/GenBank/DDBJ whole genome shotgun (WGS) entry which is preliminary data.</text>
</comment>
<dbReference type="InterPro" id="IPR025234">
    <property type="entry name" value="YjzH-like"/>
</dbReference>
<gene>
    <name evidence="1" type="ORF">S2091_0637</name>
</gene>